<sequence length="116" mass="13050">STTTLSGGELQRIKLAYHLIHQREKRTLYLFDEPTIGLHPDDISVLLRCFQKLVEKGHTVIVIEHNLDVIKCADHIIDLGPEGGDKGGEIVAQGPPEEIIKSKKSHTSRYLKKYLP</sequence>
<dbReference type="SUPFAM" id="SSF52540">
    <property type="entry name" value="P-loop containing nucleoside triphosphate hydrolases"/>
    <property type="match status" value="1"/>
</dbReference>
<protein>
    <submittedName>
        <fullName evidence="11">Uncharacterized protein</fullName>
    </submittedName>
</protein>
<keyword evidence="9" id="KW-0238">DNA-binding</keyword>
<comment type="subcellular location">
    <subcellularLocation>
        <location evidence="1">Cytoplasm</location>
    </subcellularLocation>
</comment>
<dbReference type="GO" id="GO:0005737">
    <property type="term" value="C:cytoplasm"/>
    <property type="evidence" value="ECO:0007669"/>
    <property type="project" value="UniProtKB-SubCell"/>
</dbReference>
<comment type="caution">
    <text evidence="11">The sequence shown here is derived from an EMBL/GenBank/DDBJ whole genome shotgun (WGS) entry which is preliminary data.</text>
</comment>
<evidence type="ECO:0000256" key="3">
    <source>
        <dbReference type="ARBA" id="ARBA00022737"/>
    </source>
</evidence>
<dbReference type="PANTHER" id="PTHR43152">
    <property type="entry name" value="UVRABC SYSTEM PROTEIN A"/>
    <property type="match status" value="1"/>
</dbReference>
<keyword evidence="2" id="KW-0963">Cytoplasm</keyword>
<dbReference type="GO" id="GO:0016887">
    <property type="term" value="F:ATP hydrolysis activity"/>
    <property type="evidence" value="ECO:0007669"/>
    <property type="project" value="InterPro"/>
</dbReference>
<reference evidence="11" key="1">
    <citation type="journal article" date="2015" name="Nature">
        <title>Complex archaea that bridge the gap between prokaryotes and eukaryotes.</title>
        <authorList>
            <person name="Spang A."/>
            <person name="Saw J.H."/>
            <person name="Jorgensen S.L."/>
            <person name="Zaremba-Niedzwiedzka K."/>
            <person name="Martijn J."/>
            <person name="Lind A.E."/>
            <person name="van Eijk R."/>
            <person name="Schleper C."/>
            <person name="Guy L."/>
            <person name="Ettema T.J."/>
        </authorList>
    </citation>
    <scope>NUCLEOTIDE SEQUENCE</scope>
</reference>
<dbReference type="EMBL" id="LAZR01003588">
    <property type="protein sequence ID" value="KKN16706.1"/>
    <property type="molecule type" value="Genomic_DNA"/>
</dbReference>
<evidence type="ECO:0000256" key="6">
    <source>
        <dbReference type="ARBA" id="ARBA00022769"/>
    </source>
</evidence>
<gene>
    <name evidence="11" type="ORF">LCGC14_0973270</name>
</gene>
<keyword evidence="6" id="KW-0228">DNA excision</keyword>
<dbReference type="GO" id="GO:0005524">
    <property type="term" value="F:ATP binding"/>
    <property type="evidence" value="ECO:0007669"/>
    <property type="project" value="UniProtKB-KW"/>
</dbReference>
<dbReference type="Gene3D" id="3.40.50.300">
    <property type="entry name" value="P-loop containing nucleotide triphosphate hydrolases"/>
    <property type="match status" value="1"/>
</dbReference>
<accession>A0A0F9QU79</accession>
<dbReference type="GO" id="GO:0003677">
    <property type="term" value="F:DNA binding"/>
    <property type="evidence" value="ECO:0007669"/>
    <property type="project" value="UniProtKB-KW"/>
</dbReference>
<name>A0A0F9QU79_9ZZZZ</name>
<evidence type="ECO:0000256" key="8">
    <source>
        <dbReference type="ARBA" id="ARBA00022881"/>
    </source>
</evidence>
<evidence type="ECO:0000313" key="11">
    <source>
        <dbReference type="EMBL" id="KKN16706.1"/>
    </source>
</evidence>
<evidence type="ECO:0000256" key="2">
    <source>
        <dbReference type="ARBA" id="ARBA00022490"/>
    </source>
</evidence>
<evidence type="ECO:0000256" key="10">
    <source>
        <dbReference type="ARBA" id="ARBA00023204"/>
    </source>
</evidence>
<evidence type="ECO:0000256" key="1">
    <source>
        <dbReference type="ARBA" id="ARBA00004496"/>
    </source>
</evidence>
<evidence type="ECO:0000256" key="9">
    <source>
        <dbReference type="ARBA" id="ARBA00023125"/>
    </source>
</evidence>
<feature type="non-terminal residue" evidence="11">
    <location>
        <position position="1"/>
    </location>
</feature>
<dbReference type="GO" id="GO:0004518">
    <property type="term" value="F:nuclease activity"/>
    <property type="evidence" value="ECO:0007669"/>
    <property type="project" value="UniProtKB-KW"/>
</dbReference>
<keyword evidence="5" id="KW-0227">DNA damage</keyword>
<evidence type="ECO:0000256" key="5">
    <source>
        <dbReference type="ARBA" id="ARBA00022763"/>
    </source>
</evidence>
<evidence type="ECO:0000256" key="4">
    <source>
        <dbReference type="ARBA" id="ARBA00022741"/>
    </source>
</evidence>
<organism evidence="11">
    <name type="scientific">marine sediment metagenome</name>
    <dbReference type="NCBI Taxonomy" id="412755"/>
    <lineage>
        <taxon>unclassified sequences</taxon>
        <taxon>metagenomes</taxon>
        <taxon>ecological metagenomes</taxon>
    </lineage>
</organism>
<keyword evidence="4" id="KW-0547">Nucleotide-binding</keyword>
<keyword evidence="3" id="KW-0677">Repeat</keyword>
<keyword evidence="10" id="KW-0234">DNA repair</keyword>
<dbReference type="InterPro" id="IPR027417">
    <property type="entry name" value="P-loop_NTPase"/>
</dbReference>
<proteinExistence type="predicted"/>
<dbReference type="AlphaFoldDB" id="A0A0F9QU79"/>
<keyword evidence="7" id="KW-0067">ATP-binding</keyword>
<evidence type="ECO:0000256" key="7">
    <source>
        <dbReference type="ARBA" id="ARBA00022840"/>
    </source>
</evidence>
<dbReference type="PANTHER" id="PTHR43152:SF3">
    <property type="entry name" value="UVRABC SYSTEM PROTEIN A"/>
    <property type="match status" value="1"/>
</dbReference>
<keyword evidence="8" id="KW-0267">Excision nuclease</keyword>
<dbReference type="GO" id="GO:0006281">
    <property type="term" value="P:DNA repair"/>
    <property type="evidence" value="ECO:0007669"/>
    <property type="project" value="UniProtKB-KW"/>
</dbReference>